<dbReference type="PROSITE" id="PS00587">
    <property type="entry name" value="GLYCOSYL_HYDROL_F17"/>
    <property type="match status" value="1"/>
</dbReference>
<comment type="similarity">
    <text evidence="1 4">Belongs to the glycosyl hydrolase 17 family.</text>
</comment>
<keyword evidence="3 5" id="KW-0326">Glycosidase</keyword>
<dbReference type="PANTHER" id="PTHR32227">
    <property type="entry name" value="GLUCAN ENDO-1,3-BETA-GLUCOSIDASE BG1-RELATED-RELATED"/>
    <property type="match status" value="1"/>
</dbReference>
<evidence type="ECO:0000256" key="3">
    <source>
        <dbReference type="ARBA" id="ARBA00023295"/>
    </source>
</evidence>
<dbReference type="Proteomes" id="UP000595140">
    <property type="component" value="Unassembled WGS sequence"/>
</dbReference>
<dbReference type="InterPro" id="IPR017853">
    <property type="entry name" value="GH"/>
</dbReference>
<evidence type="ECO:0000256" key="1">
    <source>
        <dbReference type="ARBA" id="ARBA00008773"/>
    </source>
</evidence>
<sequence>MGVLWALYFDYFQRSLAAFLIILGLSTVYLNTAAQTIGVCYGRNGDNLPPEAAAINLATAKGITAMRVYDPVPPVLDALRGADIQLVLGIPNADLPALSDPATANDWVNTVVLSNYPDVKFKYISVGNEVLPTTAPDAANFLLPVMQNVYNALAAAGLQDVIKVSTATLQSVLNNTYPPSASVFADDVKTFLVPILQFLAARNLPLLANVYTYFAYVSDPVSIPLPFALVDPAQPPNAAGYTNLFDASLDAFYYALAGAEFPGIDVVVSETGWPSAGGEAAETENAVAYYRNIIAHVKGNAGTPFKPGKPIEAYLFAMFDEDLKTGAETEKHWGLFYPDQTPKYPINFYD</sequence>
<dbReference type="InterPro" id="IPR000490">
    <property type="entry name" value="Glyco_hydro_17"/>
</dbReference>
<reference evidence="6 7" key="1">
    <citation type="submission" date="2018-04" db="EMBL/GenBank/DDBJ databases">
        <authorList>
            <person name="Vogel A."/>
        </authorList>
    </citation>
    <scope>NUCLEOTIDE SEQUENCE [LARGE SCALE GENOMIC DNA]</scope>
</reference>
<evidence type="ECO:0000256" key="5">
    <source>
        <dbReference type="RuleBase" id="RU004336"/>
    </source>
</evidence>
<gene>
    <name evidence="6" type="ORF">CCAM_LOCUS23344</name>
</gene>
<accession>A0A484M0H0</accession>
<dbReference type="SUPFAM" id="SSF51445">
    <property type="entry name" value="(Trans)glycosidases"/>
    <property type="match status" value="1"/>
</dbReference>
<dbReference type="AlphaFoldDB" id="A0A484M0H0"/>
<keyword evidence="7" id="KW-1185">Reference proteome</keyword>
<evidence type="ECO:0000313" key="7">
    <source>
        <dbReference type="Proteomes" id="UP000595140"/>
    </source>
</evidence>
<evidence type="ECO:0008006" key="8">
    <source>
        <dbReference type="Google" id="ProtNLM"/>
    </source>
</evidence>
<dbReference type="FunFam" id="3.20.20.80:FF:000010">
    <property type="entry name" value="glucan endo-1,3-beta-glucosidase, basic"/>
    <property type="match status" value="1"/>
</dbReference>
<evidence type="ECO:0000256" key="2">
    <source>
        <dbReference type="ARBA" id="ARBA00022801"/>
    </source>
</evidence>
<dbReference type="InterPro" id="IPR044965">
    <property type="entry name" value="Glyco_hydro_17_plant"/>
</dbReference>
<dbReference type="OrthoDB" id="941679at2759"/>
<protein>
    <recommendedName>
        <fullName evidence="8">Glucan endo-1,3-beta-D-glucosidase</fullName>
    </recommendedName>
</protein>
<evidence type="ECO:0000256" key="4">
    <source>
        <dbReference type="RuleBase" id="RU004335"/>
    </source>
</evidence>
<keyword evidence="2 5" id="KW-0378">Hydrolase</keyword>
<evidence type="ECO:0000313" key="6">
    <source>
        <dbReference type="EMBL" id="VFQ81568.1"/>
    </source>
</evidence>
<name>A0A484M0H0_9ASTE</name>
<dbReference type="Pfam" id="PF00332">
    <property type="entry name" value="Glyco_hydro_17"/>
    <property type="match status" value="1"/>
</dbReference>
<dbReference type="GO" id="GO:0005975">
    <property type="term" value="P:carbohydrate metabolic process"/>
    <property type="evidence" value="ECO:0007669"/>
    <property type="project" value="InterPro"/>
</dbReference>
<dbReference type="EMBL" id="OOIL02002240">
    <property type="protein sequence ID" value="VFQ81568.1"/>
    <property type="molecule type" value="Genomic_DNA"/>
</dbReference>
<dbReference type="GO" id="GO:0004553">
    <property type="term" value="F:hydrolase activity, hydrolyzing O-glycosyl compounds"/>
    <property type="evidence" value="ECO:0007669"/>
    <property type="project" value="InterPro"/>
</dbReference>
<proteinExistence type="inferred from homology"/>
<organism evidence="6 7">
    <name type="scientific">Cuscuta campestris</name>
    <dbReference type="NCBI Taxonomy" id="132261"/>
    <lineage>
        <taxon>Eukaryota</taxon>
        <taxon>Viridiplantae</taxon>
        <taxon>Streptophyta</taxon>
        <taxon>Embryophyta</taxon>
        <taxon>Tracheophyta</taxon>
        <taxon>Spermatophyta</taxon>
        <taxon>Magnoliopsida</taxon>
        <taxon>eudicotyledons</taxon>
        <taxon>Gunneridae</taxon>
        <taxon>Pentapetalae</taxon>
        <taxon>asterids</taxon>
        <taxon>lamiids</taxon>
        <taxon>Solanales</taxon>
        <taxon>Convolvulaceae</taxon>
        <taxon>Cuscuteae</taxon>
        <taxon>Cuscuta</taxon>
        <taxon>Cuscuta subgen. Grammica</taxon>
        <taxon>Cuscuta sect. Cleistogrammica</taxon>
    </lineage>
</organism>
<dbReference type="Gene3D" id="3.20.20.80">
    <property type="entry name" value="Glycosidases"/>
    <property type="match status" value="1"/>
</dbReference>